<organism evidence="1 2">
    <name type="scientific">Xanthomarina spongicola</name>
    <dbReference type="NCBI Taxonomy" id="570520"/>
    <lineage>
        <taxon>Bacteria</taxon>
        <taxon>Pseudomonadati</taxon>
        <taxon>Bacteroidota</taxon>
        <taxon>Flavobacteriia</taxon>
        <taxon>Flavobacteriales</taxon>
        <taxon>Flavobacteriaceae</taxon>
        <taxon>Xanthomarina</taxon>
    </lineage>
</organism>
<comment type="caution">
    <text evidence="1">The sequence shown here is derived from an EMBL/GenBank/DDBJ whole genome shotgun (WGS) entry which is preliminary data.</text>
</comment>
<dbReference type="EMBL" id="QGGP01000015">
    <property type="protein sequence ID" value="PWK16879.1"/>
    <property type="molecule type" value="Genomic_DNA"/>
</dbReference>
<reference evidence="1 2" key="1">
    <citation type="submission" date="2018-05" db="EMBL/GenBank/DDBJ databases">
        <title>Genomic Encyclopedia of Archaeal and Bacterial Type Strains, Phase II (KMG-II): from individual species to whole genera.</title>
        <authorList>
            <person name="Goeker M."/>
        </authorList>
    </citation>
    <scope>NUCLEOTIDE SEQUENCE [LARGE SCALE GENOMIC DNA]</scope>
    <source>
        <strain evidence="1 2">DSM 22637</strain>
    </source>
</reference>
<evidence type="ECO:0000313" key="2">
    <source>
        <dbReference type="Proteomes" id="UP000245430"/>
    </source>
</evidence>
<dbReference type="AlphaFoldDB" id="A0A316DI28"/>
<keyword evidence="2" id="KW-1185">Reference proteome</keyword>
<name>A0A316DI28_9FLAO</name>
<proteinExistence type="predicted"/>
<accession>A0A316DI28</accession>
<protein>
    <submittedName>
        <fullName evidence="1">Uncharacterized protein</fullName>
    </submittedName>
</protein>
<dbReference type="Proteomes" id="UP000245430">
    <property type="component" value="Unassembled WGS sequence"/>
</dbReference>
<gene>
    <name evidence="1" type="ORF">LX78_02935</name>
</gene>
<sequence>MLDLKYQRLNYEDFCLQVGINRKKTTTEMIFDKIVNEKSFKNKSYDSLLKMKLAIKNFNPLNQDLKNNLEKRLQLIQEAIDFDSTNHSTL</sequence>
<evidence type="ECO:0000313" key="1">
    <source>
        <dbReference type="EMBL" id="PWK16879.1"/>
    </source>
</evidence>